<dbReference type="Gene3D" id="3.40.50.2300">
    <property type="match status" value="1"/>
</dbReference>
<evidence type="ECO:0000313" key="3">
    <source>
        <dbReference type="EMBL" id="SFD58638.1"/>
    </source>
</evidence>
<feature type="domain" description="PTS EIIB type-2" evidence="2">
    <location>
        <begin position="1"/>
        <end position="97"/>
    </location>
</feature>
<dbReference type="Proteomes" id="UP000199599">
    <property type="component" value="Unassembled WGS sequence"/>
</dbReference>
<dbReference type="InterPro" id="IPR013011">
    <property type="entry name" value="PTS_EIIB_2"/>
</dbReference>
<dbReference type="Pfam" id="PF02302">
    <property type="entry name" value="PTS_IIB"/>
    <property type="match status" value="1"/>
</dbReference>
<proteinExistence type="predicted"/>
<evidence type="ECO:0000256" key="1">
    <source>
        <dbReference type="ARBA" id="ARBA00022679"/>
    </source>
</evidence>
<protein>
    <submittedName>
        <fullName evidence="3">PTS system IIB component, L-Asc family</fullName>
    </submittedName>
</protein>
<dbReference type="RefSeq" id="WP_090093892.1">
    <property type="nucleotide sequence ID" value="NZ_CBCRVU010000004.1"/>
</dbReference>
<evidence type="ECO:0000313" key="4">
    <source>
        <dbReference type="Proteomes" id="UP000199599"/>
    </source>
</evidence>
<name>A0A1I1TN63_9LACO</name>
<evidence type="ECO:0000259" key="2">
    <source>
        <dbReference type="PROSITE" id="PS51099"/>
    </source>
</evidence>
<gene>
    <name evidence="3" type="ORF">SAMN04487792_1463</name>
</gene>
<dbReference type="EMBL" id="FOMN01000010">
    <property type="protein sequence ID" value="SFD58638.1"/>
    <property type="molecule type" value="Genomic_DNA"/>
</dbReference>
<sequence>MKILTACANGSGTSLMLMRTVKKTLEKLGYQITQADHTSVSEAKGIARNYDVVFTSVPFINMFDEVKKRGGEVIGIKNVISAAEVEEKIKASAIPTKFKKN</sequence>
<dbReference type="AlphaFoldDB" id="A0A1I1TN63"/>
<reference evidence="4" key="1">
    <citation type="submission" date="2016-10" db="EMBL/GenBank/DDBJ databases">
        <authorList>
            <person name="Varghese N."/>
            <person name="Submissions S."/>
        </authorList>
    </citation>
    <scope>NUCLEOTIDE SEQUENCE [LARGE SCALE GENOMIC DNA]</scope>
    <source>
        <strain evidence="4">R-53102</strain>
    </source>
</reference>
<dbReference type="InterPro" id="IPR003501">
    <property type="entry name" value="PTS_EIIB_2/3"/>
</dbReference>
<dbReference type="GO" id="GO:0008982">
    <property type="term" value="F:protein-N(PI)-phosphohistidine-sugar phosphotransferase activity"/>
    <property type="evidence" value="ECO:0007669"/>
    <property type="project" value="InterPro"/>
</dbReference>
<dbReference type="STRING" id="1505723.SAMN04487792_1463"/>
<organism evidence="3 4">
    <name type="scientific">Lactobacillus bombicola</name>
    <dbReference type="NCBI Taxonomy" id="1505723"/>
    <lineage>
        <taxon>Bacteria</taxon>
        <taxon>Bacillati</taxon>
        <taxon>Bacillota</taxon>
        <taxon>Bacilli</taxon>
        <taxon>Lactobacillales</taxon>
        <taxon>Lactobacillaceae</taxon>
        <taxon>Lactobacillus</taxon>
    </lineage>
</organism>
<dbReference type="GO" id="GO:0009401">
    <property type="term" value="P:phosphoenolpyruvate-dependent sugar phosphotransferase system"/>
    <property type="evidence" value="ECO:0007669"/>
    <property type="project" value="InterPro"/>
</dbReference>
<accession>A0A1I1TN63</accession>
<dbReference type="PROSITE" id="PS51099">
    <property type="entry name" value="PTS_EIIB_TYPE_2"/>
    <property type="match status" value="1"/>
</dbReference>
<keyword evidence="1" id="KW-0808">Transferase</keyword>
<dbReference type="CDD" id="cd05563">
    <property type="entry name" value="PTS_IIB_ascorbate"/>
    <property type="match status" value="1"/>
</dbReference>
<dbReference type="InterPro" id="IPR036095">
    <property type="entry name" value="PTS_EIIB-like_sf"/>
</dbReference>
<dbReference type="SUPFAM" id="SSF52794">
    <property type="entry name" value="PTS system IIB component-like"/>
    <property type="match status" value="1"/>
</dbReference>